<organism evidence="3 4">
    <name type="scientific">Marinoscillum luteum</name>
    <dbReference type="NCBI Taxonomy" id="861051"/>
    <lineage>
        <taxon>Bacteria</taxon>
        <taxon>Pseudomonadati</taxon>
        <taxon>Bacteroidota</taxon>
        <taxon>Cytophagia</taxon>
        <taxon>Cytophagales</taxon>
        <taxon>Reichenbachiellaceae</taxon>
        <taxon>Marinoscillum</taxon>
    </lineage>
</organism>
<dbReference type="EMBL" id="JBIPKE010000012">
    <property type="protein sequence ID" value="MFH6982551.1"/>
    <property type="molecule type" value="Genomic_DNA"/>
</dbReference>
<protein>
    <submittedName>
        <fullName evidence="3">M1 family metallopeptidase</fullName>
        <ecNumber evidence="3">3.4.11.-</ecNumber>
    </submittedName>
</protein>
<keyword evidence="1" id="KW-0732">Signal</keyword>
<keyword evidence="3" id="KW-0378">Hydrolase</keyword>
<dbReference type="Pfam" id="PF01433">
    <property type="entry name" value="Peptidase_M1"/>
    <property type="match status" value="1"/>
</dbReference>
<sequence length="628" mass="72902">MKYNFVKITTFLSFIFLFCKISSAQGYWQQRVNYEISIDFNSKSHQYTGEQTLKYYNNSPDTLFNVYYHLYFNAFQPNSMMDVRSRTISDPDPRVGSRIAQLSDDEIGYLKVISLDQSGTELAYHVSETVLEVNLSKPILPGASEVFNMKFEGQVPLQIRRAGRDSFDGVDYSMSQWFPKMAEYDKMGWHTHPYVGREFYAPWGDYEVNITMDKDYVIAATGILQNPNEIGYGYEDTGVKVNRKGQKITWRFKAENVHDFVWAADKDYIQTTAQVPDGPLLRFFYIPGEDTKYWEELPAYTIKTFEYMQKRFGKYGWSEYAVIQGGDGGMEYPMATLIANRKNSKLRSLNSLIGVMMHEVAHSWYQGMLATNESYLPWMDEGFTTFADEYTENFVLNKGSKQPLDYSYKKYFRWVEFGYEEPMSTHSDHYSRNSAYSIGAYTKGAISLEQLGYIIGDANRDAGLLRYHHEWAFKHPDMNDFIRVMEKQSGLSLHWYYDYWIGTTETIDYAISSVSEVKNGVKVDLERLDKMPMPIDLTITKKDGTELEYYIPLGIMRGEKPKETANERLVGEDWAWTHPTYSFSLDIPYSDIEKIEIDPSGRMADVDKSNNVVILRRVHENTPKNISE</sequence>
<dbReference type="Gene3D" id="1.10.390.10">
    <property type="entry name" value="Neutral Protease Domain 2"/>
    <property type="match status" value="1"/>
</dbReference>
<dbReference type="PANTHER" id="PTHR45726">
    <property type="entry name" value="LEUKOTRIENE A-4 HYDROLASE"/>
    <property type="match status" value="1"/>
</dbReference>
<proteinExistence type="predicted"/>
<dbReference type="SUPFAM" id="SSF55486">
    <property type="entry name" value="Metalloproteases ('zincins'), catalytic domain"/>
    <property type="match status" value="1"/>
</dbReference>
<dbReference type="EC" id="3.4.11.-" evidence="3"/>
<feature type="chain" id="PRO_5046677306" evidence="1">
    <location>
        <begin position="25"/>
        <end position="628"/>
    </location>
</feature>
<feature type="domain" description="Peptidase M1 membrane alanine aminopeptidase" evidence="2">
    <location>
        <begin position="302"/>
        <end position="500"/>
    </location>
</feature>
<evidence type="ECO:0000313" key="3">
    <source>
        <dbReference type="EMBL" id="MFH6982551.1"/>
    </source>
</evidence>
<reference evidence="3 4" key="1">
    <citation type="journal article" date="2013" name="Int. J. Syst. Evol. Microbiol.">
        <title>Marinoscillum luteum sp. nov., isolated from marine sediment.</title>
        <authorList>
            <person name="Cha I.T."/>
            <person name="Park S.J."/>
            <person name="Kim S.J."/>
            <person name="Kim J.G."/>
            <person name="Jung M.Y."/>
            <person name="Shin K.S."/>
            <person name="Kwon K.K."/>
            <person name="Yang S.H."/>
            <person name="Seo Y.S."/>
            <person name="Rhee S.K."/>
        </authorList>
    </citation>
    <scope>NUCLEOTIDE SEQUENCE [LARGE SCALE GENOMIC DNA]</scope>
    <source>
        <strain evidence="3 4">KCTC 23939</strain>
    </source>
</reference>
<keyword evidence="3" id="KW-0645">Protease</keyword>
<evidence type="ECO:0000256" key="1">
    <source>
        <dbReference type="SAM" id="SignalP"/>
    </source>
</evidence>
<dbReference type="InterPro" id="IPR014782">
    <property type="entry name" value="Peptidase_M1_dom"/>
</dbReference>
<comment type="caution">
    <text evidence="3">The sequence shown here is derived from an EMBL/GenBank/DDBJ whole genome shotgun (WGS) entry which is preliminary data.</text>
</comment>
<dbReference type="Proteomes" id="UP001610063">
    <property type="component" value="Unassembled WGS sequence"/>
</dbReference>
<dbReference type="GO" id="GO:0004177">
    <property type="term" value="F:aminopeptidase activity"/>
    <property type="evidence" value="ECO:0007669"/>
    <property type="project" value="UniProtKB-KW"/>
</dbReference>
<evidence type="ECO:0000313" key="4">
    <source>
        <dbReference type="Proteomes" id="UP001610063"/>
    </source>
</evidence>
<feature type="signal peptide" evidence="1">
    <location>
        <begin position="1"/>
        <end position="24"/>
    </location>
</feature>
<dbReference type="CDD" id="cd09604">
    <property type="entry name" value="M1_APN_like"/>
    <property type="match status" value="1"/>
</dbReference>
<dbReference type="InterPro" id="IPR027268">
    <property type="entry name" value="Peptidase_M4/M1_CTD_sf"/>
</dbReference>
<dbReference type="RefSeq" id="WP_395416242.1">
    <property type="nucleotide sequence ID" value="NZ_JBIPKE010000012.1"/>
</dbReference>
<evidence type="ECO:0000259" key="2">
    <source>
        <dbReference type="Pfam" id="PF01433"/>
    </source>
</evidence>
<gene>
    <name evidence="3" type="ORF">ACHKAR_03830</name>
</gene>
<dbReference type="PANTHER" id="PTHR45726:SF3">
    <property type="entry name" value="LEUKOTRIENE A-4 HYDROLASE"/>
    <property type="match status" value="1"/>
</dbReference>
<keyword evidence="4" id="KW-1185">Reference proteome</keyword>
<keyword evidence="3" id="KW-0031">Aminopeptidase</keyword>
<name>A0ABW7N527_9BACT</name>
<dbReference type="InterPro" id="IPR034015">
    <property type="entry name" value="M1_LTA4H"/>
</dbReference>
<accession>A0ABW7N527</accession>